<dbReference type="AlphaFoldDB" id="A0A133UU41"/>
<evidence type="ECO:0000256" key="1">
    <source>
        <dbReference type="SAM" id="Coils"/>
    </source>
</evidence>
<dbReference type="EMBL" id="LHXR01000021">
    <property type="protein sequence ID" value="KXA97734.1"/>
    <property type="molecule type" value="Genomic_DNA"/>
</dbReference>
<dbReference type="InterPro" id="IPR036388">
    <property type="entry name" value="WH-like_DNA-bd_sf"/>
</dbReference>
<reference evidence="3 4" key="1">
    <citation type="journal article" date="2016" name="Sci. Rep.">
        <title>Metabolic traits of an uncultured archaeal lineage -MSBL1- from brine pools of the Red Sea.</title>
        <authorList>
            <person name="Mwirichia R."/>
            <person name="Alam I."/>
            <person name="Rashid M."/>
            <person name="Vinu M."/>
            <person name="Ba-Alawi W."/>
            <person name="Anthony Kamau A."/>
            <person name="Kamanda Ngugi D."/>
            <person name="Goker M."/>
            <person name="Klenk H.P."/>
            <person name="Bajic V."/>
            <person name="Stingl U."/>
        </authorList>
    </citation>
    <scope>NUCLEOTIDE SEQUENCE [LARGE SCALE GENOMIC DNA]</scope>
    <source>
        <strain evidence="3">SCGC-AAA259I09</strain>
    </source>
</reference>
<evidence type="ECO:0000313" key="3">
    <source>
        <dbReference type="EMBL" id="KXA97734.1"/>
    </source>
</evidence>
<sequence length="300" mass="34450">MNLTGSEKEILSYLLNESEATRYDAKKNLDMPYGTAHGSFKSLEGKGMIREAREEKTEKGTAKTYFCLTPLGTLRAASERIRSLRPERVPVTVKTEGGQPLTFKLSVPELADWEDMPEAVEKQLEPDVLKKLEEYEGEKPYHEEIREVAEKHGDSLPLILGKWDFFRRQGIENVVALSIYHAPSELNWSYLAEEVKTENEDVHRVIEVNFYSEMLSRHDNLQSLTATLTRVPGLKTHGVKFEEIASTLAEDPDLAPMVKRKVEVMYEEKEQEYERIKRLRDSLEVNHPDEAGRVLGEREN</sequence>
<organism evidence="3 4">
    <name type="scientific">candidate division MSBL1 archaeon SCGC-AAA259I09</name>
    <dbReference type="NCBI Taxonomy" id="1698267"/>
    <lineage>
        <taxon>Archaea</taxon>
        <taxon>Methanobacteriati</taxon>
        <taxon>Methanobacteriota</taxon>
        <taxon>candidate division MSBL1</taxon>
    </lineage>
</organism>
<protein>
    <recommendedName>
        <fullName evidence="2">Transcription regulator TrmB N-terminal domain-containing protein</fullName>
    </recommendedName>
</protein>
<evidence type="ECO:0000313" key="4">
    <source>
        <dbReference type="Proteomes" id="UP000070463"/>
    </source>
</evidence>
<accession>A0A133UU41</accession>
<keyword evidence="1" id="KW-0175">Coiled coil</keyword>
<dbReference type="Proteomes" id="UP000070463">
    <property type="component" value="Unassembled WGS sequence"/>
</dbReference>
<feature type="domain" description="Transcription regulator TrmB N-terminal" evidence="2">
    <location>
        <begin position="2"/>
        <end position="62"/>
    </location>
</feature>
<dbReference type="InterPro" id="IPR002831">
    <property type="entry name" value="Tscrpt_reg_TrmB_N"/>
</dbReference>
<dbReference type="InterPro" id="IPR036390">
    <property type="entry name" value="WH_DNA-bd_sf"/>
</dbReference>
<gene>
    <name evidence="3" type="ORF">AKJ37_02430</name>
</gene>
<proteinExistence type="predicted"/>
<dbReference type="Pfam" id="PF01978">
    <property type="entry name" value="TrmB"/>
    <property type="match status" value="1"/>
</dbReference>
<evidence type="ECO:0000259" key="2">
    <source>
        <dbReference type="Pfam" id="PF01978"/>
    </source>
</evidence>
<dbReference type="Gene3D" id="1.10.10.10">
    <property type="entry name" value="Winged helix-like DNA-binding domain superfamily/Winged helix DNA-binding domain"/>
    <property type="match status" value="1"/>
</dbReference>
<dbReference type="SUPFAM" id="SSF46785">
    <property type="entry name" value="Winged helix' DNA-binding domain"/>
    <property type="match status" value="1"/>
</dbReference>
<keyword evidence="4" id="KW-1185">Reference proteome</keyword>
<feature type="coiled-coil region" evidence="1">
    <location>
        <begin position="259"/>
        <end position="286"/>
    </location>
</feature>
<name>A0A133UU41_9EURY</name>
<comment type="caution">
    <text evidence="3">The sequence shown here is derived from an EMBL/GenBank/DDBJ whole genome shotgun (WGS) entry which is preliminary data.</text>
</comment>